<keyword evidence="4" id="KW-1185">Reference proteome</keyword>
<dbReference type="Proteomes" id="UP001055712">
    <property type="component" value="Unassembled WGS sequence"/>
</dbReference>
<gene>
    <name evidence="3" type="ORF">D9Q98_009387</name>
</gene>
<dbReference type="SMART" id="SM00338">
    <property type="entry name" value="BRLZ"/>
    <property type="match status" value="1"/>
</dbReference>
<dbReference type="InterPro" id="IPR004827">
    <property type="entry name" value="bZIP"/>
</dbReference>
<sequence>MERRPEQSETPGARQTAPREPSPAAATPEAAATAAARGTSAATPLAAQQAQLQQLLDQAVVGWDSDVEPMAIDWQQAGSGSAATAAQASGQREGLPDRRQRNREAAARYRQRQRDEQGQLAARLMAATLERDELLEERQHLTSDLQALLGMEAVQAELHQSMRQVCDPNGPTLGVALAAAEELRVREQTRQMLAVEQAEKEFAGELRQVVSAASREAAAQAALRLLPDEARPLLSASAAAFVDHVQKVQRHIHDLVSAAQRSVRVGDSSGDSSSAAAQAGVGSAEEVPAHQATAEAVRQCALLRKLLIALALARPSPDKVMQLLATSKEAPPTLWQQAVVRERLRPTVTRQQCQELARARASWLRTMGPLLARLGFQLGRPALQTWQAAFVILQDLPATAEQQQQQQQQVPVSTPTSPSASAISAAGGSGGVSASTAPHAAQPVGAPQQRAYPASMQQAGRQQQSMQRELRHLSDSFQRAWLCLVTFLMSSIQVMTLWQCAVVLAACTPHFPDLVSVAAHLVDAPLPPQQEQQQQQAAFEEFSWPAGRGRG</sequence>
<reference evidence="3" key="1">
    <citation type="journal article" date="2019" name="Plant J.">
        <title>Chlorella vulgaris genome assembly and annotation reveals the molecular basis for metabolic acclimation to high light conditions.</title>
        <authorList>
            <person name="Cecchin M."/>
            <person name="Marcolungo L."/>
            <person name="Rossato M."/>
            <person name="Girolomoni L."/>
            <person name="Cosentino E."/>
            <person name="Cuine S."/>
            <person name="Li-Beisson Y."/>
            <person name="Delledonne M."/>
            <person name="Ballottari M."/>
        </authorList>
    </citation>
    <scope>NUCLEOTIDE SEQUENCE</scope>
    <source>
        <strain evidence="3">211/11P</strain>
    </source>
</reference>
<dbReference type="EMBL" id="SIDB01000007">
    <property type="protein sequence ID" value="KAI3430984.1"/>
    <property type="molecule type" value="Genomic_DNA"/>
</dbReference>
<reference evidence="3" key="2">
    <citation type="submission" date="2020-11" db="EMBL/GenBank/DDBJ databases">
        <authorList>
            <person name="Cecchin M."/>
            <person name="Marcolungo L."/>
            <person name="Rossato M."/>
            <person name="Girolomoni L."/>
            <person name="Cosentino E."/>
            <person name="Cuine S."/>
            <person name="Li-Beisson Y."/>
            <person name="Delledonne M."/>
            <person name="Ballottari M."/>
        </authorList>
    </citation>
    <scope>NUCLEOTIDE SEQUENCE</scope>
    <source>
        <strain evidence="3">211/11P</strain>
        <tissue evidence="3">Whole cell</tissue>
    </source>
</reference>
<feature type="region of interest" description="Disordered" evidence="1">
    <location>
        <begin position="402"/>
        <end position="467"/>
    </location>
</feature>
<evidence type="ECO:0000256" key="1">
    <source>
        <dbReference type="SAM" id="MobiDB-lite"/>
    </source>
</evidence>
<feature type="region of interest" description="Disordered" evidence="1">
    <location>
        <begin position="77"/>
        <end position="101"/>
    </location>
</feature>
<feature type="compositionally biased region" description="Low complexity" evidence="1">
    <location>
        <begin position="529"/>
        <end position="542"/>
    </location>
</feature>
<dbReference type="PROSITE" id="PS50217">
    <property type="entry name" value="BZIP"/>
    <property type="match status" value="1"/>
</dbReference>
<feature type="compositionally biased region" description="Low complexity" evidence="1">
    <location>
        <begin position="454"/>
        <end position="467"/>
    </location>
</feature>
<protein>
    <recommendedName>
        <fullName evidence="2">BZIP domain-containing protein</fullName>
    </recommendedName>
</protein>
<feature type="region of interest" description="Disordered" evidence="1">
    <location>
        <begin position="1"/>
        <end position="42"/>
    </location>
</feature>
<dbReference type="CDD" id="cd14686">
    <property type="entry name" value="bZIP"/>
    <property type="match status" value="1"/>
</dbReference>
<feature type="region of interest" description="Disordered" evidence="1">
    <location>
        <begin position="528"/>
        <end position="551"/>
    </location>
</feature>
<dbReference type="PROSITE" id="PS00036">
    <property type="entry name" value="BZIP_BASIC"/>
    <property type="match status" value="1"/>
</dbReference>
<comment type="caution">
    <text evidence="3">The sequence shown here is derived from an EMBL/GenBank/DDBJ whole genome shotgun (WGS) entry which is preliminary data.</text>
</comment>
<proteinExistence type="predicted"/>
<dbReference type="AlphaFoldDB" id="A0A9D4TQN5"/>
<dbReference type="SUPFAM" id="SSF57959">
    <property type="entry name" value="Leucine zipper domain"/>
    <property type="match status" value="1"/>
</dbReference>
<accession>A0A9D4TQN5</accession>
<feature type="compositionally biased region" description="Low complexity" evidence="1">
    <location>
        <begin position="402"/>
        <end position="437"/>
    </location>
</feature>
<dbReference type="Gene3D" id="1.20.5.170">
    <property type="match status" value="1"/>
</dbReference>
<dbReference type="GO" id="GO:0003700">
    <property type="term" value="F:DNA-binding transcription factor activity"/>
    <property type="evidence" value="ECO:0007669"/>
    <property type="project" value="InterPro"/>
</dbReference>
<feature type="domain" description="BZIP" evidence="2">
    <location>
        <begin position="98"/>
        <end position="148"/>
    </location>
</feature>
<dbReference type="InterPro" id="IPR046347">
    <property type="entry name" value="bZIP_sf"/>
</dbReference>
<evidence type="ECO:0000259" key="2">
    <source>
        <dbReference type="PROSITE" id="PS50217"/>
    </source>
</evidence>
<evidence type="ECO:0000313" key="3">
    <source>
        <dbReference type="EMBL" id="KAI3430984.1"/>
    </source>
</evidence>
<dbReference type="Pfam" id="PF00170">
    <property type="entry name" value="bZIP_1"/>
    <property type="match status" value="1"/>
</dbReference>
<organism evidence="3 4">
    <name type="scientific">Chlorella vulgaris</name>
    <name type="common">Green alga</name>
    <dbReference type="NCBI Taxonomy" id="3077"/>
    <lineage>
        <taxon>Eukaryota</taxon>
        <taxon>Viridiplantae</taxon>
        <taxon>Chlorophyta</taxon>
        <taxon>core chlorophytes</taxon>
        <taxon>Trebouxiophyceae</taxon>
        <taxon>Chlorellales</taxon>
        <taxon>Chlorellaceae</taxon>
        <taxon>Chlorella clade</taxon>
        <taxon>Chlorella</taxon>
    </lineage>
</organism>
<evidence type="ECO:0000313" key="4">
    <source>
        <dbReference type="Proteomes" id="UP001055712"/>
    </source>
</evidence>
<name>A0A9D4TQN5_CHLVU</name>
<dbReference type="OrthoDB" id="10613539at2759"/>
<feature type="compositionally biased region" description="Low complexity" evidence="1">
    <location>
        <begin position="16"/>
        <end position="42"/>
    </location>
</feature>
<feature type="compositionally biased region" description="Low complexity" evidence="1">
    <location>
        <begin position="77"/>
        <end position="91"/>
    </location>
</feature>